<dbReference type="PANTHER" id="PTHR40590:SF1">
    <property type="entry name" value="CYTOPLASMIC PROTEIN"/>
    <property type="match status" value="1"/>
</dbReference>
<dbReference type="Proteomes" id="UP001348149">
    <property type="component" value="Unassembled WGS sequence"/>
</dbReference>
<gene>
    <name evidence="2" type="ORF">VK792_17700</name>
</gene>
<organism evidence="2 3">
    <name type="scientific">Mesobacterium hydrothermale</name>
    <dbReference type="NCBI Taxonomy" id="3111907"/>
    <lineage>
        <taxon>Bacteria</taxon>
        <taxon>Pseudomonadati</taxon>
        <taxon>Pseudomonadota</taxon>
        <taxon>Alphaproteobacteria</taxon>
        <taxon>Rhodobacterales</taxon>
        <taxon>Roseobacteraceae</taxon>
        <taxon>Mesobacterium</taxon>
    </lineage>
</organism>
<keyword evidence="3" id="KW-1185">Reference proteome</keyword>
<evidence type="ECO:0000256" key="1">
    <source>
        <dbReference type="SAM" id="SignalP"/>
    </source>
</evidence>
<reference evidence="2 3" key="1">
    <citation type="submission" date="2024-01" db="EMBL/GenBank/DDBJ databases">
        <title>Mesobacterium rodlantinim sp. nov., isolated from shallow sea hydrothermal systems off Kueishantao Island.</title>
        <authorList>
            <person name="Su Z."/>
            <person name="Tang K."/>
        </authorList>
    </citation>
    <scope>NUCLEOTIDE SEQUENCE [LARGE SCALE GENOMIC DNA]</scope>
    <source>
        <strain evidence="2 3">TK19101</strain>
    </source>
</reference>
<feature type="chain" id="PRO_5045451725" evidence="1">
    <location>
        <begin position="18"/>
        <end position="323"/>
    </location>
</feature>
<dbReference type="InterPro" id="IPR047111">
    <property type="entry name" value="YbaP-like"/>
</dbReference>
<protein>
    <submittedName>
        <fullName evidence="2">TraB/GumN family protein</fullName>
    </submittedName>
</protein>
<evidence type="ECO:0000313" key="2">
    <source>
        <dbReference type="EMBL" id="MEC3863131.1"/>
    </source>
</evidence>
<dbReference type="CDD" id="cd14789">
    <property type="entry name" value="Tiki"/>
    <property type="match status" value="1"/>
</dbReference>
<dbReference type="PANTHER" id="PTHR40590">
    <property type="entry name" value="CYTOPLASMIC PROTEIN-RELATED"/>
    <property type="match status" value="1"/>
</dbReference>
<dbReference type="RefSeq" id="WP_326299200.1">
    <property type="nucleotide sequence ID" value="NZ_JAYLLH010000038.1"/>
</dbReference>
<proteinExistence type="predicted"/>
<dbReference type="Pfam" id="PF01963">
    <property type="entry name" value="TraB_PrgY_gumN"/>
    <property type="match status" value="1"/>
</dbReference>
<dbReference type="EMBL" id="JAYLLH010000038">
    <property type="protein sequence ID" value="MEC3863131.1"/>
    <property type="molecule type" value="Genomic_DNA"/>
</dbReference>
<comment type="caution">
    <text evidence="2">The sequence shown here is derived from an EMBL/GenBank/DDBJ whole genome shotgun (WGS) entry which is preliminary data.</text>
</comment>
<sequence length="323" mass="35777">MFRLAAFLFLSATATYAECVGEDLRRTMNDAQRAAVEAEVAKMPYPSGNHWLATKGDARIHLIGTLHIDDPRFGPVVDILRPVIETADIVLFEMDKTEEARMKTASSSPGMIMLDNTSLIDMLPPEDWEMLASALQERGIPRFMAARFQPWYLGTILSMPPCLVTTLKTPNGLDHRLMRVAEDSGVPTGSLENYETVFKLLSEGDMETQLQDLVTAARLSRTSTDTLITMLNAYFEQDIGRAWSAIMAKSVEQMQREGGDIALLDASLNKILNERNEAWIPVILEATNQGTVVTAFGAAHLQGDRGVLNLLAQKGFTLTRQPF</sequence>
<name>A0ABU6HLF2_9RHOB</name>
<evidence type="ECO:0000313" key="3">
    <source>
        <dbReference type="Proteomes" id="UP001348149"/>
    </source>
</evidence>
<dbReference type="InterPro" id="IPR002816">
    <property type="entry name" value="TraB/PrgY/GumN_fam"/>
</dbReference>
<feature type="signal peptide" evidence="1">
    <location>
        <begin position="1"/>
        <end position="17"/>
    </location>
</feature>
<accession>A0ABU6HLF2</accession>
<keyword evidence="1" id="KW-0732">Signal</keyword>